<dbReference type="AlphaFoldDB" id="A0A165RY40"/>
<feature type="domain" description="Amidohydrolase-related" evidence="5">
    <location>
        <begin position="434"/>
        <end position="540"/>
    </location>
</feature>
<evidence type="ECO:0000313" key="7">
    <source>
        <dbReference type="Proteomes" id="UP000076727"/>
    </source>
</evidence>
<dbReference type="GO" id="GO:0008892">
    <property type="term" value="F:guanine deaminase activity"/>
    <property type="evidence" value="ECO:0007669"/>
    <property type="project" value="TreeGrafter"/>
</dbReference>
<dbReference type="PANTHER" id="PTHR11271">
    <property type="entry name" value="GUANINE DEAMINASE"/>
    <property type="match status" value="1"/>
</dbReference>
<dbReference type="InterPro" id="IPR032466">
    <property type="entry name" value="Metal_Hydrolase"/>
</dbReference>
<keyword evidence="3 6" id="KW-0378">Hydrolase</keyword>
<name>A0A165RY40_9APHY</name>
<protein>
    <submittedName>
        <fullName evidence="6">Metallo-dependent hydrolase</fullName>
    </submittedName>
</protein>
<dbReference type="Pfam" id="PF01979">
    <property type="entry name" value="Amidohydro_1"/>
    <property type="match status" value="2"/>
</dbReference>
<dbReference type="GO" id="GO:0008270">
    <property type="term" value="F:zinc ion binding"/>
    <property type="evidence" value="ECO:0007669"/>
    <property type="project" value="TreeGrafter"/>
</dbReference>
<proteinExistence type="predicted"/>
<dbReference type="GO" id="GO:0046098">
    <property type="term" value="P:guanine metabolic process"/>
    <property type="evidence" value="ECO:0007669"/>
    <property type="project" value="TreeGrafter"/>
</dbReference>
<dbReference type="InterPro" id="IPR051607">
    <property type="entry name" value="Metallo-dep_hydrolases"/>
</dbReference>
<dbReference type="Proteomes" id="UP000076727">
    <property type="component" value="Unassembled WGS sequence"/>
</dbReference>
<dbReference type="OrthoDB" id="194468at2759"/>
<dbReference type="GO" id="GO:0005829">
    <property type="term" value="C:cytosol"/>
    <property type="evidence" value="ECO:0007669"/>
    <property type="project" value="TreeGrafter"/>
</dbReference>
<keyword evidence="2" id="KW-0479">Metal-binding</keyword>
<dbReference type="SUPFAM" id="SSF51556">
    <property type="entry name" value="Metallo-dependent hydrolases"/>
    <property type="match status" value="1"/>
</dbReference>
<evidence type="ECO:0000256" key="4">
    <source>
        <dbReference type="ARBA" id="ARBA00022833"/>
    </source>
</evidence>
<evidence type="ECO:0000256" key="3">
    <source>
        <dbReference type="ARBA" id="ARBA00022801"/>
    </source>
</evidence>
<keyword evidence="4" id="KW-0862">Zinc</keyword>
<dbReference type="InterPro" id="IPR006680">
    <property type="entry name" value="Amidohydro-rel"/>
</dbReference>
<evidence type="ECO:0000259" key="5">
    <source>
        <dbReference type="Pfam" id="PF01979"/>
    </source>
</evidence>
<feature type="domain" description="Amidohydrolase-related" evidence="5">
    <location>
        <begin position="70"/>
        <end position="376"/>
    </location>
</feature>
<organism evidence="6 7">
    <name type="scientific">Daedalea quercina L-15889</name>
    <dbReference type="NCBI Taxonomy" id="1314783"/>
    <lineage>
        <taxon>Eukaryota</taxon>
        <taxon>Fungi</taxon>
        <taxon>Dikarya</taxon>
        <taxon>Basidiomycota</taxon>
        <taxon>Agaricomycotina</taxon>
        <taxon>Agaricomycetes</taxon>
        <taxon>Polyporales</taxon>
        <taxon>Fomitopsis</taxon>
    </lineage>
</organism>
<dbReference type="Gene3D" id="3.20.20.140">
    <property type="entry name" value="Metal-dependent hydrolases"/>
    <property type="match status" value="1"/>
</dbReference>
<accession>A0A165RY40</accession>
<dbReference type="EMBL" id="KV429046">
    <property type="protein sequence ID" value="KZT71294.1"/>
    <property type="molecule type" value="Genomic_DNA"/>
</dbReference>
<dbReference type="Gene3D" id="2.30.40.10">
    <property type="entry name" value="Urease, subunit C, domain 1"/>
    <property type="match status" value="2"/>
</dbReference>
<dbReference type="PANTHER" id="PTHR11271:SF6">
    <property type="entry name" value="GUANINE DEAMINASE"/>
    <property type="match status" value="1"/>
</dbReference>
<dbReference type="STRING" id="1314783.A0A165RY40"/>
<evidence type="ECO:0000256" key="2">
    <source>
        <dbReference type="ARBA" id="ARBA00022723"/>
    </source>
</evidence>
<evidence type="ECO:0000313" key="6">
    <source>
        <dbReference type="EMBL" id="KZT71294.1"/>
    </source>
</evidence>
<keyword evidence="7" id="KW-1185">Reference proteome</keyword>
<evidence type="ECO:0000256" key="1">
    <source>
        <dbReference type="ARBA" id="ARBA00001947"/>
    </source>
</evidence>
<gene>
    <name evidence="6" type="ORF">DAEQUDRAFT_763897</name>
</gene>
<sequence>MPQLFYGALVTPVSRREYLALPRALLCVSDTGDIAWVAHDVPPSELQDQLARHGLTGEDLDLIELKLGEFLMPGFIDTHTHGPQIPNMGSGQQHELLDWLKEVTFPMEARFSDLNFARQAYESAVRRIVDYGTTTCCYYGTLHLDATKLLADIVHVHGQRAFVGKCNMNRECPDYYVESSAEESISATRALIQHIRSLPPSSPPNSWPLVQPILTPRFAISCTPDLLSSLGTLARSDPQLAIQTHISENANEIAHTKKLFPTEILPNPPPGAGEASERARGTYAGVYDAYGLLRHNTILAHCVHLEAAEIEVIKARNAGVSHCPTSNFNLRSGCAKIGVLLDKGIKVGLGTDVSGGFSPSILRTVQDASICSKVVAMSAPQKPKHRHGHGHGHEREHRHDHELNHELDHECEPECLEHTHGDGHDSRKSFTGHQLPVATLLHLATHGGAEVCGLGGRVGQLEPGRAFDALVVSIRTDAGNPAVWGADLDAEMRVGASGGERGREGGRGKTEKEELEGMLERFLFGGDDRNIRRVYVQGRLIGGKEYTGKL</sequence>
<dbReference type="InterPro" id="IPR011059">
    <property type="entry name" value="Metal-dep_hydrolase_composite"/>
</dbReference>
<dbReference type="SUPFAM" id="SSF51338">
    <property type="entry name" value="Composite domain of metallo-dependent hydrolases"/>
    <property type="match status" value="1"/>
</dbReference>
<reference evidence="6 7" key="1">
    <citation type="journal article" date="2016" name="Mol. Biol. Evol.">
        <title>Comparative Genomics of Early-Diverging Mushroom-Forming Fungi Provides Insights into the Origins of Lignocellulose Decay Capabilities.</title>
        <authorList>
            <person name="Nagy L.G."/>
            <person name="Riley R."/>
            <person name="Tritt A."/>
            <person name="Adam C."/>
            <person name="Daum C."/>
            <person name="Floudas D."/>
            <person name="Sun H."/>
            <person name="Yadav J.S."/>
            <person name="Pangilinan J."/>
            <person name="Larsson K.H."/>
            <person name="Matsuura K."/>
            <person name="Barry K."/>
            <person name="Labutti K."/>
            <person name="Kuo R."/>
            <person name="Ohm R.A."/>
            <person name="Bhattacharya S.S."/>
            <person name="Shirouzu T."/>
            <person name="Yoshinaga Y."/>
            <person name="Martin F.M."/>
            <person name="Grigoriev I.V."/>
            <person name="Hibbett D.S."/>
        </authorList>
    </citation>
    <scope>NUCLEOTIDE SEQUENCE [LARGE SCALE GENOMIC DNA]</scope>
    <source>
        <strain evidence="6 7">L-15889</strain>
    </source>
</reference>
<comment type="cofactor">
    <cofactor evidence="1">
        <name>Zn(2+)</name>
        <dbReference type="ChEBI" id="CHEBI:29105"/>
    </cofactor>
</comment>